<dbReference type="FunFam" id="1.10.3380.30:FF:000001">
    <property type="entry name" value="Ski2 ATP-dependent RNA helicase"/>
    <property type="match status" value="1"/>
</dbReference>
<dbReference type="SMART" id="SM01142">
    <property type="entry name" value="DSHCT"/>
    <property type="match status" value="1"/>
</dbReference>
<dbReference type="PANTHER" id="PTHR12131">
    <property type="entry name" value="ATP-DEPENDENT RNA AND DNA HELICASE"/>
    <property type="match status" value="1"/>
</dbReference>
<dbReference type="Gene3D" id="3.40.50.300">
    <property type="entry name" value="P-loop containing nucleotide triphosphate hydrolases"/>
    <property type="match status" value="2"/>
</dbReference>
<dbReference type="Pfam" id="PF08148">
    <property type="entry name" value="DSHCT"/>
    <property type="match status" value="1"/>
</dbReference>
<dbReference type="InterPro" id="IPR048392">
    <property type="entry name" value="MTR4-like_stalk"/>
</dbReference>
<dbReference type="Pfam" id="PF17911">
    <property type="entry name" value="Ski2_N"/>
    <property type="match status" value="1"/>
</dbReference>
<keyword evidence="8" id="KW-0694">RNA-binding</keyword>
<dbReference type="PROSITE" id="PS51194">
    <property type="entry name" value="HELICASE_CTER"/>
    <property type="match status" value="1"/>
</dbReference>
<protein>
    <submittedName>
        <fullName evidence="12">NUC185 domain-containing protein</fullName>
    </submittedName>
</protein>
<dbReference type="Proteomes" id="UP000268162">
    <property type="component" value="Unassembled WGS sequence"/>
</dbReference>
<evidence type="ECO:0000313" key="12">
    <source>
        <dbReference type="EMBL" id="RKP39117.1"/>
    </source>
</evidence>
<dbReference type="InterPro" id="IPR012961">
    <property type="entry name" value="Ski2/MTR4_C"/>
</dbReference>
<feature type="compositionally biased region" description="Pro residues" evidence="9">
    <location>
        <begin position="257"/>
        <end position="267"/>
    </location>
</feature>
<dbReference type="STRING" id="215637.A0A4P9ZZI0"/>
<organism evidence="12 13">
    <name type="scientific">Dimargaris cristalligena</name>
    <dbReference type="NCBI Taxonomy" id="215637"/>
    <lineage>
        <taxon>Eukaryota</taxon>
        <taxon>Fungi</taxon>
        <taxon>Fungi incertae sedis</taxon>
        <taxon>Zoopagomycota</taxon>
        <taxon>Kickxellomycotina</taxon>
        <taxon>Dimargaritomycetes</taxon>
        <taxon>Dimargaritales</taxon>
        <taxon>Dimargaritaceae</taxon>
        <taxon>Dimargaris</taxon>
    </lineage>
</organism>
<dbReference type="SMART" id="SM00487">
    <property type="entry name" value="DEXDc"/>
    <property type="match status" value="1"/>
</dbReference>
<accession>A0A4P9ZZI0</accession>
<dbReference type="Pfam" id="PF00270">
    <property type="entry name" value="DEAD"/>
    <property type="match status" value="1"/>
</dbReference>
<dbReference type="InterPro" id="IPR014001">
    <property type="entry name" value="Helicase_ATP-bd"/>
</dbReference>
<feature type="domain" description="Helicase C-terminal" evidence="11">
    <location>
        <begin position="574"/>
        <end position="776"/>
    </location>
</feature>
<feature type="domain" description="Helicase ATP-binding" evidence="10">
    <location>
        <begin position="340"/>
        <end position="498"/>
    </location>
</feature>
<evidence type="ECO:0000259" key="11">
    <source>
        <dbReference type="PROSITE" id="PS51194"/>
    </source>
</evidence>
<dbReference type="GO" id="GO:0005524">
    <property type="term" value="F:ATP binding"/>
    <property type="evidence" value="ECO:0007669"/>
    <property type="project" value="UniProtKB-KW"/>
</dbReference>
<proteinExistence type="inferred from homology"/>
<dbReference type="Pfam" id="PF21408">
    <property type="entry name" value="MTR4-like_stalk"/>
    <property type="match status" value="1"/>
</dbReference>
<evidence type="ECO:0000313" key="13">
    <source>
        <dbReference type="Proteomes" id="UP000268162"/>
    </source>
</evidence>
<dbReference type="SUPFAM" id="SSF52540">
    <property type="entry name" value="P-loop containing nucleoside triphosphate hydrolases"/>
    <property type="match status" value="1"/>
</dbReference>
<dbReference type="GO" id="GO:0055087">
    <property type="term" value="C:Ski complex"/>
    <property type="evidence" value="ECO:0007669"/>
    <property type="project" value="TreeGrafter"/>
</dbReference>
<reference evidence="13" key="1">
    <citation type="journal article" date="2018" name="Nat. Microbiol.">
        <title>Leveraging single-cell genomics to expand the fungal tree of life.</title>
        <authorList>
            <person name="Ahrendt S.R."/>
            <person name="Quandt C.A."/>
            <person name="Ciobanu D."/>
            <person name="Clum A."/>
            <person name="Salamov A."/>
            <person name="Andreopoulos B."/>
            <person name="Cheng J.F."/>
            <person name="Woyke T."/>
            <person name="Pelin A."/>
            <person name="Henrissat B."/>
            <person name="Reynolds N.K."/>
            <person name="Benny G.L."/>
            <person name="Smith M.E."/>
            <person name="James T.Y."/>
            <person name="Grigoriev I.V."/>
        </authorList>
    </citation>
    <scope>NUCLEOTIDE SEQUENCE [LARGE SCALE GENOMIC DNA]</scope>
    <source>
        <strain evidence="13">RSA 468</strain>
    </source>
</reference>
<evidence type="ECO:0000256" key="4">
    <source>
        <dbReference type="ARBA" id="ARBA00022741"/>
    </source>
</evidence>
<dbReference type="PANTHER" id="PTHR12131:SF1">
    <property type="entry name" value="ATP-DEPENDENT RNA HELICASE SUPV3L1, MITOCHONDRIAL-RELATED"/>
    <property type="match status" value="1"/>
</dbReference>
<keyword evidence="6" id="KW-0347">Helicase</keyword>
<evidence type="ECO:0000256" key="2">
    <source>
        <dbReference type="ARBA" id="ARBA00010140"/>
    </source>
</evidence>
<dbReference type="PROSITE" id="PS51192">
    <property type="entry name" value="HELICASE_ATP_BIND_1"/>
    <property type="match status" value="1"/>
</dbReference>
<evidence type="ECO:0000259" key="10">
    <source>
        <dbReference type="PROSITE" id="PS51192"/>
    </source>
</evidence>
<dbReference type="Pfam" id="PF00271">
    <property type="entry name" value="Helicase_C"/>
    <property type="match status" value="1"/>
</dbReference>
<dbReference type="FunFam" id="3.40.50.300:FF:000987">
    <property type="entry name" value="DEAD/DEAH box RNA helicase"/>
    <property type="match status" value="1"/>
</dbReference>
<dbReference type="Gene3D" id="1.10.3380.30">
    <property type="match status" value="2"/>
</dbReference>
<name>A0A4P9ZZI0_9FUNG</name>
<dbReference type="OrthoDB" id="64767at2759"/>
<dbReference type="InterPro" id="IPR001650">
    <property type="entry name" value="Helicase_C-like"/>
</dbReference>
<evidence type="ECO:0000256" key="5">
    <source>
        <dbReference type="ARBA" id="ARBA00022801"/>
    </source>
</evidence>
<gene>
    <name evidence="12" type="ORF">BJ085DRAFT_36709</name>
</gene>
<keyword evidence="13" id="KW-1185">Reference proteome</keyword>
<dbReference type="GO" id="GO:0016787">
    <property type="term" value="F:hydrolase activity"/>
    <property type="evidence" value="ECO:0007669"/>
    <property type="project" value="UniProtKB-KW"/>
</dbReference>
<dbReference type="CDD" id="cd18795">
    <property type="entry name" value="SF2_C_Ski2"/>
    <property type="match status" value="1"/>
</dbReference>
<comment type="similarity">
    <text evidence="2">Belongs to the helicase family. SKI2 subfamily.</text>
</comment>
<sequence>MPGPSKLQSPVPPAESATAPLAPVRPSDLVLHRIPPGELAALAGGPLVPQIPLTEPLQFDPLFPVAVDAPITNEEIEDQIEACFLRPDPVFPQHWLPTCQRSWPREPQLNNLRDTPAYRLTSILELDRDPVSFAVQGIHRVTTSENDSAIDNPASFARKTTGPDSYVRGRSSGVPFAPGGLVEAVRSENPAVDPLADFSLFEDNLLVVAPGLDHGLAVEPPSALAKSSPTMVDLLRSESSWLPQNDNKSERDGLAPPDRPLPLPTPLPTESTPIDEFLPRGDYQGLSESDVAFRRPKPTYRREWAHEVDVTREFSNFHDVVPELAHQFPFELDTFQKQAVYHLEQGDFVFVAAHTSAGKTAVAEYAIAMSLKHMTKTIYTSPIKALSNQKFRDFRKTFGDDNVGIITGDIQIQPESPCLVMTTEILRSMLYRGSDLIRDVEFVVFDEVHYVNDSERGVVWEEVIIMLPAHISLILLSATIPNTKEFADWVGRSKKRDIYVISTTHRPVPLEHYLFVDREVYKIVDQTRSFLSLGWKQARDALANAIRREKALVLGRGRGRGGLTRSQSFPDRIPWTHLIEHLKKKELLPAIVFTFSRRRCEEYAASLNSANLNSLAERTEVRGFIYRSLLRLSVVDRGLPHIRHTSRLLERGIGIHHGGLLPIVKEMVEILFSRGLVKVLFATETFAMGVNMPARTVVFSSIRKHDGRTFRDLLPGEYTQMAGRAGRRGLDSTGLVMIVGASDVPDSLTLQKMILGPATKLQSQFRLTYPMILNLLRVETLKVEEMIKRSFSENTNQKSLPEAEQELLRNESQLAKVGQADCVICQDSLKAFHATQLQLDDTRRRLYLAISSSPLASKGWQSGRVVILTPPGRCNPTLGVIIRTQSHSRLLGPDALSRIAAHWTTTPVSNRALASSRQLTCLIVGNEQGAWADSRGKIATDSEDDLYPFLDGIRGEGDVEVGRCPFTLAPLEEASLQSRVVTVDLASVAVTTDVSLKIDAGLLLKKSRTAETNRVEKELVELAQSHQKDGWAEYDWGAKIKELDFQIHLRALGELRGSLTTFACIHCPDLVSHLEAKLQALRHALSDQNLELLPDYEQRLEVLRTLQCIDQRDNVLLKGRVACEINAADALILTELILDNVMAEFEPCEIAAMLCCFIFQDRNAGEPYLVPNLVRAKDHLIQALNKVDQIQMACGVADSLENTLCFGLMEVVYEWARGMTFRQIMDLTDVQEGIIVRAIIRLDDVCREVRTAARTVGDNRLLEKMEQVSSLIRRDIVFTASLYY</sequence>
<evidence type="ECO:0000256" key="7">
    <source>
        <dbReference type="ARBA" id="ARBA00022840"/>
    </source>
</evidence>
<evidence type="ECO:0000256" key="9">
    <source>
        <dbReference type="SAM" id="MobiDB-lite"/>
    </source>
</evidence>
<dbReference type="InterPro" id="IPR050699">
    <property type="entry name" value="RNA-DNA_Helicase"/>
</dbReference>
<dbReference type="InterPro" id="IPR011545">
    <property type="entry name" value="DEAD/DEAH_box_helicase_dom"/>
</dbReference>
<keyword evidence="4" id="KW-0547">Nucleotide-binding</keyword>
<feature type="region of interest" description="Disordered" evidence="9">
    <location>
        <begin position="239"/>
        <end position="283"/>
    </location>
</feature>
<evidence type="ECO:0000256" key="3">
    <source>
        <dbReference type="ARBA" id="ARBA00022490"/>
    </source>
</evidence>
<dbReference type="GO" id="GO:0003723">
    <property type="term" value="F:RNA binding"/>
    <property type="evidence" value="ECO:0007669"/>
    <property type="project" value="UniProtKB-KW"/>
</dbReference>
<dbReference type="SMART" id="SM00490">
    <property type="entry name" value="HELICc"/>
    <property type="match status" value="1"/>
</dbReference>
<dbReference type="EMBL" id="ML002297">
    <property type="protein sequence ID" value="RKP39117.1"/>
    <property type="molecule type" value="Genomic_DNA"/>
</dbReference>
<comment type="subcellular location">
    <subcellularLocation>
        <location evidence="1">Cytoplasm</location>
    </subcellularLocation>
</comment>
<dbReference type="InterPro" id="IPR040801">
    <property type="entry name" value="Ski2_N"/>
</dbReference>
<evidence type="ECO:0000256" key="8">
    <source>
        <dbReference type="ARBA" id="ARBA00022884"/>
    </source>
</evidence>
<feature type="region of interest" description="Disordered" evidence="9">
    <location>
        <begin position="1"/>
        <end position="22"/>
    </location>
</feature>
<dbReference type="GO" id="GO:0003724">
    <property type="term" value="F:RNA helicase activity"/>
    <property type="evidence" value="ECO:0007669"/>
    <property type="project" value="InterPro"/>
</dbReference>
<dbReference type="InterPro" id="IPR016438">
    <property type="entry name" value="SKI2-like"/>
</dbReference>
<evidence type="ECO:0000256" key="1">
    <source>
        <dbReference type="ARBA" id="ARBA00004496"/>
    </source>
</evidence>
<dbReference type="PIRSF" id="PIRSF005198">
    <property type="entry name" value="Antiviral_helicase_SKI2"/>
    <property type="match status" value="1"/>
</dbReference>
<keyword evidence="7" id="KW-0067">ATP-binding</keyword>
<keyword evidence="3" id="KW-0963">Cytoplasm</keyword>
<evidence type="ECO:0000256" key="6">
    <source>
        <dbReference type="ARBA" id="ARBA00022806"/>
    </source>
</evidence>
<keyword evidence="5" id="KW-0378">Hydrolase</keyword>
<dbReference type="FunFam" id="3.40.50.300:FF:000354">
    <property type="entry name" value="ATP-dependent RNA helicase SKI2"/>
    <property type="match status" value="1"/>
</dbReference>
<dbReference type="InterPro" id="IPR027417">
    <property type="entry name" value="P-loop_NTPase"/>
</dbReference>
<dbReference type="GO" id="GO:0070478">
    <property type="term" value="P:nuclear-transcribed mRNA catabolic process, 3'-5' exonucleolytic nonsense-mediated decay"/>
    <property type="evidence" value="ECO:0007669"/>
    <property type="project" value="TreeGrafter"/>
</dbReference>